<protein>
    <recommendedName>
        <fullName evidence="3">RRN7-type domain-containing protein</fullName>
    </recommendedName>
</protein>
<reference evidence="1 2" key="1">
    <citation type="journal article" date="2019" name="Front. Genet.">
        <title>Whole-Genome Sequencing of the Opportunistic Yeast Pathogen Candida inconspicua Uncovers Its Hybrid Origin.</title>
        <authorList>
            <person name="Mixao V."/>
            <person name="Hansen A.P."/>
            <person name="Saus E."/>
            <person name="Boekhout T."/>
            <person name="Lass-Florl C."/>
            <person name="Gabaldon T."/>
        </authorList>
    </citation>
    <scope>NUCLEOTIDE SEQUENCE [LARGE SCALE GENOMIC DNA]</scope>
    <source>
        <strain evidence="1 2">CBS 180</strain>
    </source>
</reference>
<dbReference type="AlphaFoldDB" id="A0A4T0X4H2"/>
<dbReference type="STRING" id="52247.A0A4T0X4H2"/>
<name>A0A4T0X4H2_9ASCO</name>
<sequence length="387" mass="44843">MARFQRGHLCGVDNCPSRLWKRVDGRNVCQYGHVNEFDVEIDDEGETALGGDGTGTTTSSHVRRIANIEGLTGNSRLSQRASQISQERKIHRKYGNAYTLLQMRCFQIILCKNTAFVIEELSLTESAARYYEKIVKGLWVKLLSTLENYDIGHLVMINYLAIVEMNLPVSLDDFINITFKRRFNIERCEYALPRNFRIEIPISKLSSFHGHLDYDYKSHLRDSFPATYIKEHLQNSTLNYYSIMIRKLIQRKLPLELATLIKNYIDKHNIKFSFTDILSGPYKHPEDKLDEIIDKVATAYLRKNTLPCTVVNVEERQFAHLKDRIMNKCTFPDLLGWTDEQIEEYADYYASNVLPNIRNTNIATTSEYKDNNARKIAEALNDCFPTL</sequence>
<evidence type="ECO:0000313" key="2">
    <source>
        <dbReference type="Proteomes" id="UP000307173"/>
    </source>
</evidence>
<comment type="caution">
    <text evidence="1">The sequence shown here is derived from an EMBL/GenBank/DDBJ whole genome shotgun (WGS) entry which is preliminary data.</text>
</comment>
<dbReference type="OrthoDB" id="428577at2759"/>
<keyword evidence="2" id="KW-1185">Reference proteome</keyword>
<evidence type="ECO:0000313" key="1">
    <source>
        <dbReference type="EMBL" id="TID30175.1"/>
    </source>
</evidence>
<proteinExistence type="predicted"/>
<gene>
    <name evidence="1" type="ORF">CANINC_001182</name>
</gene>
<dbReference type="EMBL" id="SELW01000170">
    <property type="protein sequence ID" value="TID30175.1"/>
    <property type="molecule type" value="Genomic_DNA"/>
</dbReference>
<dbReference type="Proteomes" id="UP000307173">
    <property type="component" value="Unassembled WGS sequence"/>
</dbReference>
<organism evidence="1 2">
    <name type="scientific">Pichia inconspicua</name>
    <dbReference type="NCBI Taxonomy" id="52247"/>
    <lineage>
        <taxon>Eukaryota</taxon>
        <taxon>Fungi</taxon>
        <taxon>Dikarya</taxon>
        <taxon>Ascomycota</taxon>
        <taxon>Saccharomycotina</taxon>
        <taxon>Pichiomycetes</taxon>
        <taxon>Pichiales</taxon>
        <taxon>Pichiaceae</taxon>
        <taxon>Pichia</taxon>
    </lineage>
</organism>
<accession>A0A4T0X4H2</accession>
<evidence type="ECO:0008006" key="3">
    <source>
        <dbReference type="Google" id="ProtNLM"/>
    </source>
</evidence>